<dbReference type="GO" id="GO:0016226">
    <property type="term" value="P:iron-sulfur cluster assembly"/>
    <property type="evidence" value="ECO:0007669"/>
    <property type="project" value="InterPro"/>
</dbReference>
<dbReference type="Pfam" id="PF05347">
    <property type="entry name" value="Complex1_LYR"/>
    <property type="match status" value="1"/>
</dbReference>
<dbReference type="AlphaFoldDB" id="A0A1X2GY46"/>
<evidence type="ECO:0000256" key="1">
    <source>
        <dbReference type="ARBA" id="ARBA00009508"/>
    </source>
</evidence>
<dbReference type="EMBL" id="MCGT01000001">
    <property type="protein sequence ID" value="ORX63010.1"/>
    <property type="molecule type" value="Genomic_DNA"/>
</dbReference>
<comment type="caution">
    <text evidence="3">The sequence shown here is derived from an EMBL/GenBank/DDBJ whole genome shotgun (WGS) entry which is preliminary data.</text>
</comment>
<evidence type="ECO:0000259" key="2">
    <source>
        <dbReference type="Pfam" id="PF05347"/>
    </source>
</evidence>
<dbReference type="InterPro" id="IPR051522">
    <property type="entry name" value="ISC_assembly_LYR"/>
</dbReference>
<comment type="similarity">
    <text evidence="1">Belongs to the complex I LYR family.</text>
</comment>
<dbReference type="STRING" id="101127.A0A1X2GY46"/>
<proteinExistence type="inferred from homology"/>
<evidence type="ECO:0000313" key="4">
    <source>
        <dbReference type="Proteomes" id="UP000242146"/>
    </source>
</evidence>
<sequence length="88" mass="10242">MADRAHVLSLYRNLLRHGNKFASYNFRKYAVRRSRDAFRQHQQEADPAVVSQLIKKAEHDLNVVRRQAAISQLYTTGDHLVLENVPKL</sequence>
<evidence type="ECO:0000313" key="3">
    <source>
        <dbReference type="EMBL" id="ORX63010.1"/>
    </source>
</evidence>
<dbReference type="InterPro" id="IPR045297">
    <property type="entry name" value="Complex1_LYR_LYRM4"/>
</dbReference>
<dbReference type="Proteomes" id="UP000242146">
    <property type="component" value="Unassembled WGS sequence"/>
</dbReference>
<dbReference type="GO" id="GO:1990221">
    <property type="term" value="C:L-cysteine desulfurase complex"/>
    <property type="evidence" value="ECO:0007669"/>
    <property type="project" value="TreeGrafter"/>
</dbReference>
<gene>
    <name evidence="3" type="ORF">DM01DRAFT_1314752</name>
</gene>
<dbReference type="PANTHER" id="PTHR13166">
    <property type="entry name" value="PROTEIN C6ORF149"/>
    <property type="match status" value="1"/>
</dbReference>
<organism evidence="3 4">
    <name type="scientific">Hesseltinella vesiculosa</name>
    <dbReference type="NCBI Taxonomy" id="101127"/>
    <lineage>
        <taxon>Eukaryota</taxon>
        <taxon>Fungi</taxon>
        <taxon>Fungi incertae sedis</taxon>
        <taxon>Mucoromycota</taxon>
        <taxon>Mucoromycotina</taxon>
        <taxon>Mucoromycetes</taxon>
        <taxon>Mucorales</taxon>
        <taxon>Cunninghamellaceae</taxon>
        <taxon>Hesseltinella</taxon>
    </lineage>
</organism>
<dbReference type="PANTHER" id="PTHR13166:SF7">
    <property type="entry name" value="LYR MOTIF-CONTAINING PROTEIN 4"/>
    <property type="match status" value="1"/>
</dbReference>
<dbReference type="InterPro" id="IPR008011">
    <property type="entry name" value="Complex1_LYR_dom"/>
</dbReference>
<feature type="domain" description="Complex 1 LYR protein" evidence="2">
    <location>
        <begin position="6"/>
        <end position="62"/>
    </location>
</feature>
<dbReference type="OrthoDB" id="275715at2759"/>
<protein>
    <recommendedName>
        <fullName evidence="2">Complex 1 LYR protein domain-containing protein</fullName>
    </recommendedName>
</protein>
<dbReference type="CDD" id="cd20264">
    <property type="entry name" value="Complex1_LYR_LYRM4"/>
    <property type="match status" value="1"/>
</dbReference>
<reference evidence="3 4" key="1">
    <citation type="submission" date="2016-07" db="EMBL/GenBank/DDBJ databases">
        <title>Pervasive Adenine N6-methylation of Active Genes in Fungi.</title>
        <authorList>
            <consortium name="DOE Joint Genome Institute"/>
            <person name="Mondo S.J."/>
            <person name="Dannebaum R.O."/>
            <person name="Kuo R.C."/>
            <person name="Labutti K."/>
            <person name="Haridas S."/>
            <person name="Kuo A."/>
            <person name="Salamov A."/>
            <person name="Ahrendt S.R."/>
            <person name="Lipzen A."/>
            <person name="Sullivan W."/>
            <person name="Andreopoulos W.B."/>
            <person name="Clum A."/>
            <person name="Lindquist E."/>
            <person name="Daum C."/>
            <person name="Ramamoorthy G.K."/>
            <person name="Gryganskyi A."/>
            <person name="Culley D."/>
            <person name="Magnuson J.K."/>
            <person name="James T.Y."/>
            <person name="O'Malley M.A."/>
            <person name="Stajich J.E."/>
            <person name="Spatafora J.W."/>
            <person name="Visel A."/>
            <person name="Grigoriev I.V."/>
        </authorList>
    </citation>
    <scope>NUCLEOTIDE SEQUENCE [LARGE SCALE GENOMIC DNA]</scope>
    <source>
        <strain evidence="3 4">NRRL 3301</strain>
    </source>
</reference>
<accession>A0A1X2GY46</accession>
<dbReference type="GO" id="GO:0005739">
    <property type="term" value="C:mitochondrion"/>
    <property type="evidence" value="ECO:0007669"/>
    <property type="project" value="TreeGrafter"/>
</dbReference>
<keyword evidence="4" id="KW-1185">Reference proteome</keyword>
<name>A0A1X2GY46_9FUNG</name>